<comment type="caution">
    <text evidence="2">The sequence shown here is derived from an EMBL/GenBank/DDBJ whole genome shotgun (WGS) entry which is preliminary data.</text>
</comment>
<dbReference type="Pfam" id="PF05057">
    <property type="entry name" value="DUF676"/>
    <property type="match status" value="1"/>
</dbReference>
<dbReference type="InterPro" id="IPR007751">
    <property type="entry name" value="DUF676_lipase-like"/>
</dbReference>
<dbReference type="InterPro" id="IPR029058">
    <property type="entry name" value="AB_hydrolase_fold"/>
</dbReference>
<dbReference type="OrthoDB" id="273452at2759"/>
<dbReference type="Gene3D" id="3.40.50.1820">
    <property type="entry name" value="alpha/beta hydrolase"/>
    <property type="match status" value="1"/>
</dbReference>
<protein>
    <recommendedName>
        <fullName evidence="1">DUF676 domain-containing protein</fullName>
    </recommendedName>
</protein>
<proteinExistence type="predicted"/>
<name>A0A1R2AVQ4_9CILI</name>
<evidence type="ECO:0000313" key="3">
    <source>
        <dbReference type="Proteomes" id="UP000187209"/>
    </source>
</evidence>
<evidence type="ECO:0000313" key="2">
    <source>
        <dbReference type="EMBL" id="OMJ68606.1"/>
    </source>
</evidence>
<dbReference type="EMBL" id="MPUH01001304">
    <property type="protein sequence ID" value="OMJ68606.1"/>
    <property type="molecule type" value="Genomic_DNA"/>
</dbReference>
<dbReference type="SUPFAM" id="SSF53474">
    <property type="entry name" value="alpha/beta-Hydrolases"/>
    <property type="match status" value="1"/>
</dbReference>
<gene>
    <name evidence="2" type="ORF">SteCoe_33888</name>
</gene>
<feature type="domain" description="DUF676" evidence="1">
    <location>
        <begin position="410"/>
        <end position="569"/>
    </location>
</feature>
<accession>A0A1R2AVQ4</accession>
<organism evidence="2 3">
    <name type="scientific">Stentor coeruleus</name>
    <dbReference type="NCBI Taxonomy" id="5963"/>
    <lineage>
        <taxon>Eukaryota</taxon>
        <taxon>Sar</taxon>
        <taxon>Alveolata</taxon>
        <taxon>Ciliophora</taxon>
        <taxon>Postciliodesmatophora</taxon>
        <taxon>Heterotrichea</taxon>
        <taxon>Heterotrichida</taxon>
        <taxon>Stentoridae</taxon>
        <taxon>Stentor</taxon>
    </lineage>
</organism>
<keyword evidence="3" id="KW-1185">Reference proteome</keyword>
<reference evidence="2 3" key="1">
    <citation type="submission" date="2016-11" db="EMBL/GenBank/DDBJ databases">
        <title>The macronuclear genome of Stentor coeruleus: a giant cell with tiny introns.</title>
        <authorList>
            <person name="Slabodnick M."/>
            <person name="Ruby J.G."/>
            <person name="Reiff S.B."/>
            <person name="Swart E.C."/>
            <person name="Gosai S."/>
            <person name="Prabakaran S."/>
            <person name="Witkowska E."/>
            <person name="Larue G.E."/>
            <person name="Fisher S."/>
            <person name="Freeman R.M."/>
            <person name="Gunawardena J."/>
            <person name="Chu W."/>
            <person name="Stover N.A."/>
            <person name="Gregory B.D."/>
            <person name="Nowacki M."/>
            <person name="Derisi J."/>
            <person name="Roy S.W."/>
            <person name="Marshall W.F."/>
            <person name="Sood P."/>
        </authorList>
    </citation>
    <scope>NUCLEOTIDE SEQUENCE [LARGE SCALE GENOMIC DNA]</scope>
    <source>
        <strain evidence="2">WM001</strain>
    </source>
</reference>
<sequence>MNLLPVIEICVHLETFRNIDLYQQGLYRLRVQVSNEENEGNAYDITLKLSPKAGDPHCMDPARLSMKFAESRAFLMRYCNEEVQLKESIYFQIKLSKNSNINLHLDLLFNDLGGKIHPDDAYEVPVKDLNMRVISTFDTVLEFPFVFKSRFIPVLFPVHISLATCIVHYLLSDFSVKQHNFGTVSIFKDRSGSIREYVGSSETDKIYKYYIDFLTSNYKSLSDYYLLVMGRCINQEMRMSLEHRCFPATLKLPGESDPHFLNFSQRVASHNPEKISKDLINELHIVSGQILQLWRKMLDLVNKTPRPISRLLREQYNTEVRNIIGRGVVRKVFRTGDFAVLTQKSIEVNHSLAENKRLENKKNQQELIKIDTSSTDPIIIDEIFLSDSECNLQNLSLNNLFIRSRKKFSELHLFVLAHGYMGSSKDMMVLRNEISTIFPYAIFLLSASNEGVTESSIGELGENLAKEIRRFLEENALNQVGCISFIGHSLGGLIIRAALPLLIDLSEKFHLLLTLSTPHLGVCEGSRLIRAGIWIMNYVKKADSLSELRLSDAKLPENTYLFKLSQAPGPDLFHHFALISSPQDNYSPHFSSRIEVSRKMLKQHTVYSKMAKNLLNGRAKLHRIDTDFKIQNTNIDSLIGRAGHIEFLENRFFMKFLLYLHPEFFE</sequence>
<dbReference type="PANTHER" id="PTHR12482">
    <property type="entry name" value="LIPASE ROG1-RELATED-RELATED"/>
    <property type="match status" value="1"/>
</dbReference>
<evidence type="ECO:0000259" key="1">
    <source>
        <dbReference type="Pfam" id="PF05057"/>
    </source>
</evidence>
<dbReference type="Proteomes" id="UP000187209">
    <property type="component" value="Unassembled WGS sequence"/>
</dbReference>
<dbReference type="AlphaFoldDB" id="A0A1R2AVQ4"/>
<dbReference type="PANTHER" id="PTHR12482:SF5">
    <property type="entry name" value="DUF676 DOMAIN-CONTAINING PROTEIN"/>
    <property type="match status" value="1"/>
</dbReference>
<dbReference type="InterPro" id="IPR044294">
    <property type="entry name" value="Lipase-like"/>
</dbReference>